<dbReference type="RefSeq" id="WP_073092761.1">
    <property type="nucleotide sequence ID" value="NZ_FQWY01000030.1"/>
</dbReference>
<keyword evidence="3" id="KW-1185">Reference proteome</keyword>
<dbReference type="Pfam" id="PF05130">
    <property type="entry name" value="FlgN"/>
    <property type="match status" value="1"/>
</dbReference>
<evidence type="ECO:0000256" key="1">
    <source>
        <dbReference type="ARBA" id="ARBA00022795"/>
    </source>
</evidence>
<dbReference type="InterPro" id="IPR007809">
    <property type="entry name" value="FlgN-like"/>
</dbReference>
<accession>A0A1M5Q8D8</accession>
<keyword evidence="1" id="KW-1005">Bacterial flagellum biogenesis</keyword>
<evidence type="ECO:0000313" key="3">
    <source>
        <dbReference type="Proteomes" id="UP000242329"/>
    </source>
</evidence>
<evidence type="ECO:0000313" key="2">
    <source>
        <dbReference type="EMBL" id="SHH09733.1"/>
    </source>
</evidence>
<dbReference type="Proteomes" id="UP000242329">
    <property type="component" value="Unassembled WGS sequence"/>
</dbReference>
<dbReference type="AlphaFoldDB" id="A0A1M5Q8D8"/>
<gene>
    <name evidence="2" type="ORF">SAMN02745221_01678</name>
</gene>
<dbReference type="EMBL" id="FQWY01000030">
    <property type="protein sequence ID" value="SHH09733.1"/>
    <property type="molecule type" value="Genomic_DNA"/>
</dbReference>
<protein>
    <submittedName>
        <fullName evidence="2">FlgN protein</fullName>
    </submittedName>
</protein>
<sequence length="168" mass="19446">MEDVLNRLIQVIQKETEIIRALIDCGKLKQEYIIGDNIKELDKLLPKENLLLTNLNRWEEERISLQEKLAAYLGIEGEELKAQRLLEEVKASFPFFYPSLVEAVEELASGVSFLQYLNQHNNELIEQALQYIETVQALLEGDRPGIYAKDDKKAETAFKRINLIDKRV</sequence>
<organism evidence="2 3">
    <name type="scientific">Thermosyntropha lipolytica DSM 11003</name>
    <dbReference type="NCBI Taxonomy" id="1123382"/>
    <lineage>
        <taxon>Bacteria</taxon>
        <taxon>Bacillati</taxon>
        <taxon>Bacillota</taxon>
        <taxon>Clostridia</taxon>
        <taxon>Eubacteriales</taxon>
        <taxon>Syntrophomonadaceae</taxon>
        <taxon>Thermosyntropha</taxon>
    </lineage>
</organism>
<proteinExistence type="predicted"/>
<dbReference type="STRING" id="1123382.SAMN02745221_01678"/>
<dbReference type="InterPro" id="IPR036679">
    <property type="entry name" value="FlgN-like_sf"/>
</dbReference>
<dbReference type="GO" id="GO:0044780">
    <property type="term" value="P:bacterial-type flagellum assembly"/>
    <property type="evidence" value="ECO:0007669"/>
    <property type="project" value="InterPro"/>
</dbReference>
<dbReference type="SUPFAM" id="SSF140566">
    <property type="entry name" value="FlgN-like"/>
    <property type="match status" value="1"/>
</dbReference>
<name>A0A1M5Q8D8_9FIRM</name>
<reference evidence="3" key="1">
    <citation type="submission" date="2016-11" db="EMBL/GenBank/DDBJ databases">
        <authorList>
            <person name="Varghese N."/>
            <person name="Submissions S."/>
        </authorList>
    </citation>
    <scope>NUCLEOTIDE SEQUENCE [LARGE SCALE GENOMIC DNA]</scope>
    <source>
        <strain evidence="3">DSM 11003</strain>
    </source>
</reference>
<dbReference type="Gene3D" id="1.20.58.300">
    <property type="entry name" value="FlgN-like"/>
    <property type="match status" value="1"/>
</dbReference>